<comment type="caution">
    <text evidence="10">The sequence shown here is derived from an EMBL/GenBank/DDBJ whole genome shotgun (WGS) entry which is preliminary data.</text>
</comment>
<evidence type="ECO:0000256" key="5">
    <source>
        <dbReference type="ARBA" id="ARBA00023054"/>
    </source>
</evidence>
<gene>
    <name evidence="10" type="primary">CEP290</name>
    <name evidence="10" type="ORF">Y1Q_0020015</name>
</gene>
<evidence type="ECO:0000313" key="10">
    <source>
        <dbReference type="EMBL" id="KYO17388.1"/>
    </source>
</evidence>
<feature type="coiled-coil region" evidence="8">
    <location>
        <begin position="855"/>
        <end position="921"/>
    </location>
</feature>
<evidence type="ECO:0000313" key="11">
    <source>
        <dbReference type="Proteomes" id="UP000050525"/>
    </source>
</evidence>
<feature type="compositionally biased region" description="Polar residues" evidence="9">
    <location>
        <begin position="451"/>
        <end position="463"/>
    </location>
</feature>
<dbReference type="GO" id="GO:0043010">
    <property type="term" value="P:camera-type eye development"/>
    <property type="evidence" value="ECO:0007669"/>
    <property type="project" value="TreeGrafter"/>
</dbReference>
<evidence type="ECO:0000256" key="2">
    <source>
        <dbReference type="ARBA" id="ARBA00004300"/>
    </source>
</evidence>
<feature type="compositionally biased region" description="Polar residues" evidence="9">
    <location>
        <begin position="353"/>
        <end position="368"/>
    </location>
</feature>
<feature type="compositionally biased region" description="Basic and acidic residues" evidence="9">
    <location>
        <begin position="475"/>
        <end position="488"/>
    </location>
</feature>
<dbReference type="GO" id="GO:0035869">
    <property type="term" value="C:ciliary transition zone"/>
    <property type="evidence" value="ECO:0007669"/>
    <property type="project" value="TreeGrafter"/>
</dbReference>
<keyword evidence="5 8" id="KW-0175">Coiled coil</keyword>
<keyword evidence="11" id="KW-1185">Reference proteome</keyword>
<keyword evidence="4" id="KW-0970">Cilium biogenesis/degradation</keyword>
<dbReference type="AlphaFoldDB" id="A0A151LYS1"/>
<name>A0A151LYS1_ALLMI</name>
<dbReference type="GO" id="GO:1905515">
    <property type="term" value="P:non-motile cilium assembly"/>
    <property type="evidence" value="ECO:0007669"/>
    <property type="project" value="TreeGrafter"/>
</dbReference>
<dbReference type="GO" id="GO:0097711">
    <property type="term" value="P:ciliary basal body-plasma membrane docking"/>
    <property type="evidence" value="ECO:0007669"/>
    <property type="project" value="TreeGrafter"/>
</dbReference>
<keyword evidence="3" id="KW-0963">Cytoplasm</keyword>
<sequence>MTANAEQQIISVASQKETYMNVQQIVNRQTKELTAQIEELNEQLTKFKDALKISKNRENSVLEEMDDLNQELQKKQKAFTKVIREKDEMEKENEELKKRIKRLTSSIQSKADEQNQIDELQKKVKKLENELEKKNEEVEKRSIREEKSSKDELVRWEEGKKWQARMEGMRNKLKEKEKETETLTKQFSTLKELYSKAEKEKTALQKKLKTTGVTVDHVVGVRASETEKELEELRKRNAGLENEIAHMRTQQAIPRDSVVEELHLKNQYLQEKLHALEREFSRETFSRPSNTVHDNTALINSLTNHVSEHKHLKYPQKNSTLSRDQVKHQDAISITNGNTLAEGTDVPDEDYDQGQSTVVPEQQSQNCENNEDPNSSREESKDEKNSSLKTEADKESCNDKQENGSEPGEEKNNEKCEGEEDGKQKLCKQSNGTDEEGNRAEFCADEISCNQLDSGKSANQSNEPKVIKMNNGMDQHTEEGTHTDHQTDAEGAEPIPEVCENLQTSGIGSDDQYQREQEFQKENLRLSSENVELRFQLEQANKDLPRLKNQVGDLKEMCELLKKEKAEAERKLGNVRGSGRSGKTVPELEKTIGLMKKVVERVQKENEDLKKAPGVVSNEKLVSLEHENERLKSEIEKLKLHLGGQLSVRYESKTKGMEKIVAENERLRKDLKKEADTAEKLRIAKNNVEIINEKLTVQLEETVKKLNSAESRGPLLEGADSKRWKSIVVTRMYETKMKELETDIAKKNQNIIELKQLLQEATEHEHSTEKNIQDLKEQIELLKHFPEDAKTEQGLNRELQLLRLTNNRLEKEKAELAHQMETYKHQRGINASGGSANEQDEFLDRGRTDKLMTDMVDLQTHLKASELEKQQLKEEIKKLRKELENFDLSFFEEIEDLKYNYNEEVKKNIILEERLKRLSEQFEVKVDIPASVSID</sequence>
<feature type="region of interest" description="Disordered" evidence="9">
    <location>
        <begin position="451"/>
        <end position="521"/>
    </location>
</feature>
<dbReference type="EMBL" id="AKHW03007000">
    <property type="protein sequence ID" value="KYO17388.1"/>
    <property type="molecule type" value="Genomic_DNA"/>
</dbReference>
<feature type="coiled-coil region" evidence="8">
    <location>
        <begin position="530"/>
        <end position="826"/>
    </location>
</feature>
<feature type="coiled-coil region" evidence="8">
    <location>
        <begin position="23"/>
        <end position="279"/>
    </location>
</feature>
<feature type="compositionally biased region" description="Basic and acidic residues" evidence="9">
    <location>
        <begin position="374"/>
        <end position="424"/>
    </location>
</feature>
<proteinExistence type="predicted"/>
<dbReference type="GO" id="GO:0034451">
    <property type="term" value="C:centriolar satellite"/>
    <property type="evidence" value="ECO:0007669"/>
    <property type="project" value="TreeGrafter"/>
</dbReference>
<comment type="subcellular location">
    <subcellularLocation>
        <location evidence="1">Cytoplasm</location>
        <location evidence="1">Cytoskeleton</location>
        <location evidence="1">Cilium basal body</location>
    </subcellularLocation>
    <subcellularLocation>
        <location evidence="2">Cytoplasm</location>
        <location evidence="2">Cytoskeleton</location>
        <location evidence="2">Microtubule organizing center</location>
        <location evidence="2">Centrosome</location>
    </subcellularLocation>
</comment>
<evidence type="ECO:0000256" key="6">
    <source>
        <dbReference type="ARBA" id="ARBA00023212"/>
    </source>
</evidence>
<feature type="compositionally biased region" description="Basic and acidic residues" evidence="9">
    <location>
        <begin position="512"/>
        <end position="521"/>
    </location>
</feature>
<evidence type="ECO:0000256" key="8">
    <source>
        <dbReference type="SAM" id="Coils"/>
    </source>
</evidence>
<protein>
    <submittedName>
        <fullName evidence="10">Centrosomal protein of isoform C</fullName>
    </submittedName>
</protein>
<evidence type="ECO:0000256" key="1">
    <source>
        <dbReference type="ARBA" id="ARBA00004120"/>
    </source>
</evidence>
<evidence type="ECO:0000256" key="3">
    <source>
        <dbReference type="ARBA" id="ARBA00022490"/>
    </source>
</evidence>
<keyword evidence="6" id="KW-0206">Cytoskeleton</keyword>
<evidence type="ECO:0000256" key="4">
    <source>
        <dbReference type="ARBA" id="ARBA00022794"/>
    </source>
</evidence>
<accession>A0A151LYS1</accession>
<reference evidence="10 11" key="1">
    <citation type="journal article" date="2012" name="Genome Biol.">
        <title>Sequencing three crocodilian genomes to illuminate the evolution of archosaurs and amniotes.</title>
        <authorList>
            <person name="St John J.A."/>
            <person name="Braun E.L."/>
            <person name="Isberg S.R."/>
            <person name="Miles L.G."/>
            <person name="Chong A.Y."/>
            <person name="Gongora J."/>
            <person name="Dalzell P."/>
            <person name="Moran C."/>
            <person name="Bed'hom B."/>
            <person name="Abzhanov A."/>
            <person name="Burgess S.C."/>
            <person name="Cooksey A.M."/>
            <person name="Castoe T.A."/>
            <person name="Crawford N.G."/>
            <person name="Densmore L.D."/>
            <person name="Drew J.C."/>
            <person name="Edwards S.V."/>
            <person name="Faircloth B.C."/>
            <person name="Fujita M.K."/>
            <person name="Greenwold M.J."/>
            <person name="Hoffmann F.G."/>
            <person name="Howard J.M."/>
            <person name="Iguchi T."/>
            <person name="Janes D.E."/>
            <person name="Khan S.Y."/>
            <person name="Kohno S."/>
            <person name="de Koning A.J."/>
            <person name="Lance S.L."/>
            <person name="McCarthy F.M."/>
            <person name="McCormack J.E."/>
            <person name="Merchant M.E."/>
            <person name="Peterson D.G."/>
            <person name="Pollock D.D."/>
            <person name="Pourmand N."/>
            <person name="Raney B.J."/>
            <person name="Roessler K.A."/>
            <person name="Sanford J.R."/>
            <person name="Sawyer R.H."/>
            <person name="Schmidt C.J."/>
            <person name="Triplett E.W."/>
            <person name="Tuberville T.D."/>
            <person name="Venegas-Anaya M."/>
            <person name="Howard J.T."/>
            <person name="Jarvis E.D."/>
            <person name="Guillette L.J.Jr."/>
            <person name="Glenn T.C."/>
            <person name="Green R.E."/>
            <person name="Ray D.A."/>
        </authorList>
    </citation>
    <scope>NUCLEOTIDE SEQUENCE [LARGE SCALE GENOMIC DNA]</scope>
    <source>
        <strain evidence="10">KSC_2009_1</strain>
    </source>
</reference>
<dbReference type="InterPro" id="IPR026201">
    <property type="entry name" value="Cep290"/>
</dbReference>
<feature type="region of interest" description="Disordered" evidence="9">
    <location>
        <begin position="334"/>
        <end position="439"/>
    </location>
</feature>
<evidence type="ECO:0000256" key="9">
    <source>
        <dbReference type="SAM" id="MobiDB-lite"/>
    </source>
</evidence>
<dbReference type="Proteomes" id="UP000050525">
    <property type="component" value="Unassembled WGS sequence"/>
</dbReference>
<evidence type="ECO:0000256" key="7">
    <source>
        <dbReference type="ARBA" id="ARBA00023273"/>
    </source>
</evidence>
<organism evidence="10 11">
    <name type="scientific">Alligator mississippiensis</name>
    <name type="common">American alligator</name>
    <dbReference type="NCBI Taxonomy" id="8496"/>
    <lineage>
        <taxon>Eukaryota</taxon>
        <taxon>Metazoa</taxon>
        <taxon>Chordata</taxon>
        <taxon>Craniata</taxon>
        <taxon>Vertebrata</taxon>
        <taxon>Euteleostomi</taxon>
        <taxon>Archelosauria</taxon>
        <taxon>Archosauria</taxon>
        <taxon>Crocodylia</taxon>
        <taxon>Alligatoridae</taxon>
        <taxon>Alligatorinae</taxon>
        <taxon>Alligator</taxon>
    </lineage>
</organism>
<dbReference type="STRING" id="8496.A0A151LYS1"/>
<keyword evidence="7" id="KW-0966">Cell projection</keyword>
<dbReference type="PANTHER" id="PTHR18879">
    <property type="entry name" value="CENTROSOMAL PROTEIN OF 290 KDA"/>
    <property type="match status" value="1"/>
</dbReference>
<dbReference type="PANTHER" id="PTHR18879:SF20">
    <property type="entry name" value="CENTROSOMAL PROTEIN OF 290 KDA"/>
    <property type="match status" value="1"/>
</dbReference>
<dbReference type="GO" id="GO:1905349">
    <property type="term" value="P:ciliary transition zone assembly"/>
    <property type="evidence" value="ECO:0007669"/>
    <property type="project" value="TreeGrafter"/>
</dbReference>
<dbReference type="GO" id="GO:0001822">
    <property type="term" value="P:kidney development"/>
    <property type="evidence" value="ECO:0007669"/>
    <property type="project" value="TreeGrafter"/>
</dbReference>